<dbReference type="Proteomes" id="UP000256269">
    <property type="component" value="Unassembled WGS sequence"/>
</dbReference>
<dbReference type="GO" id="GO:0046872">
    <property type="term" value="F:metal ion binding"/>
    <property type="evidence" value="ECO:0007669"/>
    <property type="project" value="UniProtKB-KW"/>
</dbReference>
<evidence type="ECO:0000313" key="9">
    <source>
        <dbReference type="EMBL" id="REH27627.1"/>
    </source>
</evidence>
<keyword evidence="4" id="KW-0249">Electron transport</keyword>
<organism evidence="9 10">
    <name type="scientific">Kutzneria buriramensis</name>
    <dbReference type="NCBI Taxonomy" id="1045776"/>
    <lineage>
        <taxon>Bacteria</taxon>
        <taxon>Bacillati</taxon>
        <taxon>Actinomycetota</taxon>
        <taxon>Actinomycetes</taxon>
        <taxon>Pseudonocardiales</taxon>
        <taxon>Pseudonocardiaceae</taxon>
        <taxon>Kutzneria</taxon>
    </lineage>
</organism>
<dbReference type="GO" id="GO:0051538">
    <property type="term" value="F:3 iron, 4 sulfur cluster binding"/>
    <property type="evidence" value="ECO:0007669"/>
    <property type="project" value="UniProtKB-KW"/>
</dbReference>
<evidence type="ECO:0000256" key="1">
    <source>
        <dbReference type="ARBA" id="ARBA00001927"/>
    </source>
</evidence>
<comment type="cofactor">
    <cofactor evidence="1">
        <name>[3Fe-4S] cluster</name>
        <dbReference type="ChEBI" id="CHEBI:21137"/>
    </cofactor>
</comment>
<evidence type="ECO:0000256" key="6">
    <source>
        <dbReference type="ARBA" id="ARBA00023014"/>
    </source>
</evidence>
<evidence type="ECO:0000256" key="3">
    <source>
        <dbReference type="ARBA" id="ARBA00022723"/>
    </source>
</evidence>
<sequence length="65" mass="7133">MRIETDRDRCIGAAQCVLSAPTVFDHDDEGLVVVLQDEPAAELREAVRLGQQLCPSNAIRLSEPN</sequence>
<dbReference type="PANTHER" id="PTHR36923:SF3">
    <property type="entry name" value="FERREDOXIN"/>
    <property type="match status" value="1"/>
</dbReference>
<dbReference type="InterPro" id="IPR051269">
    <property type="entry name" value="Fe-S_cluster_ET"/>
</dbReference>
<dbReference type="PROSITE" id="PS51379">
    <property type="entry name" value="4FE4S_FER_2"/>
    <property type="match status" value="1"/>
</dbReference>
<dbReference type="RefSeq" id="WP_116181639.1">
    <property type="nucleotide sequence ID" value="NZ_CP144375.1"/>
</dbReference>
<dbReference type="Gene3D" id="3.30.70.20">
    <property type="match status" value="1"/>
</dbReference>
<dbReference type="Pfam" id="PF13370">
    <property type="entry name" value="Fer4_13"/>
    <property type="match status" value="1"/>
</dbReference>
<evidence type="ECO:0000256" key="7">
    <source>
        <dbReference type="ARBA" id="ARBA00023291"/>
    </source>
</evidence>
<dbReference type="InterPro" id="IPR017896">
    <property type="entry name" value="4Fe4S_Fe-S-bd"/>
</dbReference>
<dbReference type="SUPFAM" id="SSF54862">
    <property type="entry name" value="4Fe-4S ferredoxins"/>
    <property type="match status" value="1"/>
</dbReference>
<keyword evidence="3" id="KW-0479">Metal-binding</keyword>
<keyword evidence="5" id="KW-0408">Iron</keyword>
<keyword evidence="6" id="KW-0411">Iron-sulfur</keyword>
<proteinExistence type="predicted"/>
<dbReference type="PANTHER" id="PTHR36923">
    <property type="entry name" value="FERREDOXIN"/>
    <property type="match status" value="1"/>
</dbReference>
<gene>
    <name evidence="9" type="ORF">BCF44_12915</name>
</gene>
<evidence type="ECO:0000256" key="5">
    <source>
        <dbReference type="ARBA" id="ARBA00023004"/>
    </source>
</evidence>
<keyword evidence="10" id="KW-1185">Reference proteome</keyword>
<keyword evidence="7" id="KW-0003">3Fe-4S</keyword>
<evidence type="ECO:0000313" key="10">
    <source>
        <dbReference type="Proteomes" id="UP000256269"/>
    </source>
</evidence>
<evidence type="ECO:0000256" key="2">
    <source>
        <dbReference type="ARBA" id="ARBA00022448"/>
    </source>
</evidence>
<dbReference type="OrthoDB" id="14703at2"/>
<comment type="caution">
    <text evidence="9">The sequence shown here is derived from an EMBL/GenBank/DDBJ whole genome shotgun (WGS) entry which is preliminary data.</text>
</comment>
<feature type="domain" description="4Fe-4S ferredoxin-type" evidence="8">
    <location>
        <begin position="1"/>
        <end position="29"/>
    </location>
</feature>
<keyword evidence="2" id="KW-0813">Transport</keyword>
<dbReference type="EMBL" id="QUNO01000029">
    <property type="protein sequence ID" value="REH27627.1"/>
    <property type="molecule type" value="Genomic_DNA"/>
</dbReference>
<name>A0A3E0GVI6_9PSEU</name>
<evidence type="ECO:0000259" key="8">
    <source>
        <dbReference type="PROSITE" id="PS51379"/>
    </source>
</evidence>
<protein>
    <submittedName>
        <fullName evidence="9">Ferredoxin</fullName>
    </submittedName>
</protein>
<accession>A0A3E0GVI6</accession>
<reference evidence="9 10" key="1">
    <citation type="submission" date="2018-08" db="EMBL/GenBank/DDBJ databases">
        <title>Genomic Encyclopedia of Archaeal and Bacterial Type Strains, Phase II (KMG-II): from individual species to whole genera.</title>
        <authorList>
            <person name="Goeker M."/>
        </authorList>
    </citation>
    <scope>NUCLEOTIDE SEQUENCE [LARGE SCALE GENOMIC DNA]</scope>
    <source>
        <strain evidence="9 10">DSM 45791</strain>
    </source>
</reference>
<dbReference type="AlphaFoldDB" id="A0A3E0GVI6"/>
<evidence type="ECO:0000256" key="4">
    <source>
        <dbReference type="ARBA" id="ARBA00022982"/>
    </source>
</evidence>